<dbReference type="Pfam" id="PF13492">
    <property type="entry name" value="GAF_3"/>
    <property type="match status" value="1"/>
</dbReference>
<reference evidence="2 3" key="1">
    <citation type="journal article" date="2009" name="Environ. Microbiol.">
        <title>Genome sequence of Desulfobacterium autotrophicum HRM2, a marine sulfate reducer oxidizing organic carbon completely to carbon dioxide.</title>
        <authorList>
            <person name="Strittmatter A.W."/>
            <person name="Liesegang H."/>
            <person name="Rabus R."/>
            <person name="Decker I."/>
            <person name="Amann J."/>
            <person name="Andres S."/>
            <person name="Henne A."/>
            <person name="Fricke W.F."/>
            <person name="Martinez-Arias R."/>
            <person name="Bartels D."/>
            <person name="Goesmann A."/>
            <person name="Krause L."/>
            <person name="Puehler A."/>
            <person name="Klenk H.P."/>
            <person name="Richter M."/>
            <person name="Schuler M."/>
            <person name="Gloeckner F.O."/>
            <person name="Meyerdierks A."/>
            <person name="Gottschalk G."/>
            <person name="Amann R."/>
        </authorList>
    </citation>
    <scope>NUCLEOTIDE SEQUENCE [LARGE SCALE GENOMIC DNA]</scope>
    <source>
        <strain evidence="3">ATCC 43914 / DSM 3382 / HRM2</strain>
    </source>
</reference>
<dbReference type="InterPro" id="IPR029016">
    <property type="entry name" value="GAF-like_dom_sf"/>
</dbReference>
<dbReference type="eggNOG" id="COG2203">
    <property type="taxonomic scope" value="Bacteria"/>
</dbReference>
<dbReference type="eggNOG" id="COG3605">
    <property type="taxonomic scope" value="Bacteria"/>
</dbReference>
<organism evidence="2 3">
    <name type="scientific">Desulforapulum autotrophicum (strain ATCC 43914 / DSM 3382 / VKM B-1955 / HRM2)</name>
    <name type="common">Desulfobacterium autotrophicum</name>
    <dbReference type="NCBI Taxonomy" id="177437"/>
    <lineage>
        <taxon>Bacteria</taxon>
        <taxon>Pseudomonadati</taxon>
        <taxon>Thermodesulfobacteriota</taxon>
        <taxon>Desulfobacteria</taxon>
        <taxon>Desulfobacterales</taxon>
        <taxon>Desulfobacteraceae</taxon>
        <taxon>Desulforapulum</taxon>
    </lineage>
</organism>
<dbReference type="PANTHER" id="PTHR43155">
    <property type="entry name" value="CYCLIC DI-GMP PHOSPHODIESTERASE PA4108-RELATED"/>
    <property type="match status" value="1"/>
</dbReference>
<dbReference type="SUPFAM" id="SSF55781">
    <property type="entry name" value="GAF domain-like"/>
    <property type="match status" value="2"/>
</dbReference>
<feature type="domain" description="GAF" evidence="1">
    <location>
        <begin position="31"/>
        <end position="177"/>
    </location>
</feature>
<dbReference type="EMBL" id="CP001087">
    <property type="protein sequence ID" value="ACN17267.1"/>
    <property type="molecule type" value="Genomic_DNA"/>
</dbReference>
<dbReference type="InterPro" id="IPR003018">
    <property type="entry name" value="GAF"/>
</dbReference>
<dbReference type="Pfam" id="PF01590">
    <property type="entry name" value="GAF"/>
    <property type="match status" value="1"/>
</dbReference>
<dbReference type="PANTHER" id="PTHR43155:SF2">
    <property type="entry name" value="CYCLIC DI-GMP PHOSPHODIESTERASE PA4108"/>
    <property type="match status" value="1"/>
</dbReference>
<accession>C0QD35</accession>
<evidence type="ECO:0000313" key="2">
    <source>
        <dbReference type="EMBL" id="ACN17267.1"/>
    </source>
</evidence>
<protein>
    <submittedName>
        <fullName evidence="2">GGDEF domain family protein</fullName>
    </submittedName>
</protein>
<dbReference type="AlphaFoldDB" id="C0QD35"/>
<dbReference type="RefSeq" id="WP_015905999.1">
    <property type="nucleotide sequence ID" value="NC_012108.1"/>
</dbReference>
<evidence type="ECO:0000259" key="1">
    <source>
        <dbReference type="SMART" id="SM00065"/>
    </source>
</evidence>
<keyword evidence="3" id="KW-1185">Reference proteome</keyword>
<dbReference type="OrthoDB" id="9765588at2"/>
<dbReference type="HOGENOM" id="CLU_796278_0_0_7"/>
<name>C0QD35_DESAH</name>
<sequence length="355" mass="39904">MEDINTSFKTFCEAYFKTFCEISRSMQQTFEMEKVLDLIVNSATRAMAAKASALFLKSNETDEFMPVAQTGLSDTYVHAAPTSARAQIADILKQGGYLAIKDATHDPRAENHDQKVSEGIASMLVVPVIADETPIGTLCLYNATPREFVESEIQFLSALADQGGMAIQKARFIRRKKNHSDLLLTITENLNSTLDIRHILHIMSSEIAEAFNVKGTSVRLLDEQRKELKLMSSYGLSEAYLNKGPVSADTLDLSLSRPIQRIGQENVEGIDYFEEKKKEGIVTLLNLPIKVKEEVIGIFRIYLATDRKFPEDTVNLLRALTRLGGLAINNASMYLQLQSDKENLEKEIWSHRSWF</sequence>
<evidence type="ECO:0000313" key="3">
    <source>
        <dbReference type="Proteomes" id="UP000000442"/>
    </source>
</evidence>
<dbReference type="Gene3D" id="3.30.450.40">
    <property type="match status" value="2"/>
</dbReference>
<feature type="domain" description="GAF" evidence="1">
    <location>
        <begin position="195"/>
        <end position="338"/>
    </location>
</feature>
<dbReference type="KEGG" id="dat:HRM2_42110"/>
<proteinExistence type="predicted"/>
<dbReference type="STRING" id="177437.HRM2_42110"/>
<gene>
    <name evidence="2" type="ordered locus">HRM2_42110</name>
</gene>
<dbReference type="SMART" id="SM00065">
    <property type="entry name" value="GAF"/>
    <property type="match status" value="2"/>
</dbReference>
<dbReference type="Proteomes" id="UP000000442">
    <property type="component" value="Chromosome"/>
</dbReference>